<reference evidence="1 2" key="1">
    <citation type="submission" date="2021-06" db="EMBL/GenBank/DDBJ databases">
        <authorList>
            <person name="Kallberg Y."/>
            <person name="Tangrot J."/>
            <person name="Rosling A."/>
        </authorList>
    </citation>
    <scope>NUCLEOTIDE SEQUENCE [LARGE SCALE GENOMIC DNA]</scope>
    <source>
        <strain evidence="1 2">120-4 pot B 10/14</strain>
    </source>
</reference>
<sequence>PLATILAQSVAMMAAPTAVPLATLPTKFVTSQTSLQKPILVIR</sequence>
<feature type="non-terminal residue" evidence="1">
    <location>
        <position position="1"/>
    </location>
</feature>
<name>A0ABN7X985_GIGMA</name>
<gene>
    <name evidence="1" type="ORF">GMARGA_LOCUS40391</name>
</gene>
<feature type="non-terminal residue" evidence="1">
    <location>
        <position position="43"/>
    </location>
</feature>
<comment type="caution">
    <text evidence="1">The sequence shown here is derived from an EMBL/GenBank/DDBJ whole genome shotgun (WGS) entry which is preliminary data.</text>
</comment>
<dbReference type="Proteomes" id="UP000789901">
    <property type="component" value="Unassembled WGS sequence"/>
</dbReference>
<dbReference type="EMBL" id="CAJVQB010102730">
    <property type="protein sequence ID" value="CAG8850769.1"/>
    <property type="molecule type" value="Genomic_DNA"/>
</dbReference>
<protein>
    <submittedName>
        <fullName evidence="1">39050_t:CDS:1</fullName>
    </submittedName>
</protein>
<organism evidence="1 2">
    <name type="scientific">Gigaspora margarita</name>
    <dbReference type="NCBI Taxonomy" id="4874"/>
    <lineage>
        <taxon>Eukaryota</taxon>
        <taxon>Fungi</taxon>
        <taxon>Fungi incertae sedis</taxon>
        <taxon>Mucoromycota</taxon>
        <taxon>Glomeromycotina</taxon>
        <taxon>Glomeromycetes</taxon>
        <taxon>Diversisporales</taxon>
        <taxon>Gigasporaceae</taxon>
        <taxon>Gigaspora</taxon>
    </lineage>
</organism>
<evidence type="ECO:0000313" key="1">
    <source>
        <dbReference type="EMBL" id="CAG8850769.1"/>
    </source>
</evidence>
<accession>A0ABN7X985</accession>
<keyword evidence="2" id="KW-1185">Reference proteome</keyword>
<evidence type="ECO:0000313" key="2">
    <source>
        <dbReference type="Proteomes" id="UP000789901"/>
    </source>
</evidence>
<proteinExistence type="predicted"/>